<evidence type="ECO:0000259" key="6">
    <source>
        <dbReference type="PROSITE" id="PS50850"/>
    </source>
</evidence>
<accession>A0ABV1JEX9</accession>
<feature type="transmembrane region" description="Helical" evidence="5">
    <location>
        <begin position="165"/>
        <end position="185"/>
    </location>
</feature>
<feature type="transmembrane region" description="Helical" evidence="5">
    <location>
        <begin position="266"/>
        <end position="285"/>
    </location>
</feature>
<gene>
    <name evidence="7" type="ORF">AAA083_07920</name>
</gene>
<dbReference type="InterPro" id="IPR011701">
    <property type="entry name" value="MFS"/>
</dbReference>
<feature type="transmembrane region" description="Helical" evidence="5">
    <location>
        <begin position="403"/>
        <end position="420"/>
    </location>
</feature>
<feature type="domain" description="Major facilitator superfamily (MFS) profile" evidence="6">
    <location>
        <begin position="13"/>
        <end position="463"/>
    </location>
</feature>
<dbReference type="RefSeq" id="WP_180963567.1">
    <property type="nucleotide sequence ID" value="NZ_JBBNOP010000005.1"/>
</dbReference>
<dbReference type="Pfam" id="PF07690">
    <property type="entry name" value="MFS_1"/>
    <property type="match status" value="1"/>
</dbReference>
<feature type="transmembrane region" description="Helical" evidence="5">
    <location>
        <begin position="108"/>
        <end position="126"/>
    </location>
</feature>
<feature type="transmembrane region" description="Helical" evidence="5">
    <location>
        <begin position="230"/>
        <end position="246"/>
    </location>
</feature>
<name>A0ABV1JEX9_9ACTN</name>
<dbReference type="PROSITE" id="PS50850">
    <property type="entry name" value="MFS"/>
    <property type="match status" value="1"/>
</dbReference>
<comment type="caution">
    <text evidence="7">The sequence shown here is derived from an EMBL/GenBank/DDBJ whole genome shotgun (WGS) entry which is preliminary data.</text>
</comment>
<feature type="transmembrane region" description="Helical" evidence="5">
    <location>
        <begin position="358"/>
        <end position="382"/>
    </location>
</feature>
<feature type="transmembrane region" description="Helical" evidence="5">
    <location>
        <begin position="138"/>
        <end position="159"/>
    </location>
</feature>
<evidence type="ECO:0000256" key="5">
    <source>
        <dbReference type="SAM" id="Phobius"/>
    </source>
</evidence>
<dbReference type="SUPFAM" id="SSF103473">
    <property type="entry name" value="MFS general substrate transporter"/>
    <property type="match status" value="1"/>
</dbReference>
<keyword evidence="8" id="KW-1185">Reference proteome</keyword>
<proteinExistence type="predicted"/>
<evidence type="ECO:0000313" key="7">
    <source>
        <dbReference type="EMBL" id="MEQ3362901.1"/>
    </source>
</evidence>
<dbReference type="InterPro" id="IPR020846">
    <property type="entry name" value="MFS_dom"/>
</dbReference>
<dbReference type="PANTHER" id="PTHR42718:SF24">
    <property type="entry name" value="MAJOR FACILITATOR SUPERFAMILY (MFS) PROFILE DOMAIN-CONTAINING PROTEIN"/>
    <property type="match status" value="1"/>
</dbReference>
<dbReference type="EMBL" id="JBBNOP010000005">
    <property type="protein sequence ID" value="MEQ3362901.1"/>
    <property type="molecule type" value="Genomic_DNA"/>
</dbReference>
<dbReference type="Proteomes" id="UP001487305">
    <property type="component" value="Unassembled WGS sequence"/>
</dbReference>
<keyword evidence="4 5" id="KW-0472">Membrane</keyword>
<dbReference type="PRINTS" id="PR01036">
    <property type="entry name" value="TCRTETB"/>
</dbReference>
<evidence type="ECO:0000256" key="4">
    <source>
        <dbReference type="ARBA" id="ARBA00023136"/>
    </source>
</evidence>
<organism evidence="7 8">
    <name type="scientific">Raoultibacter massiliensis</name>
    <dbReference type="NCBI Taxonomy" id="1852371"/>
    <lineage>
        <taxon>Bacteria</taxon>
        <taxon>Bacillati</taxon>
        <taxon>Actinomycetota</taxon>
        <taxon>Coriobacteriia</taxon>
        <taxon>Eggerthellales</taxon>
        <taxon>Eggerthellaceae</taxon>
        <taxon>Raoultibacter</taxon>
    </lineage>
</organism>
<dbReference type="Gene3D" id="1.20.1250.20">
    <property type="entry name" value="MFS general substrate transporter like domains"/>
    <property type="match status" value="1"/>
</dbReference>
<feature type="transmembrane region" description="Helical" evidence="5">
    <location>
        <begin position="12"/>
        <end position="31"/>
    </location>
</feature>
<comment type="subcellular location">
    <subcellularLocation>
        <location evidence="1">Cell membrane</location>
        <topology evidence="1">Multi-pass membrane protein</topology>
    </subcellularLocation>
</comment>
<keyword evidence="2 5" id="KW-0812">Transmembrane</keyword>
<dbReference type="Gene3D" id="1.20.1720.10">
    <property type="entry name" value="Multidrug resistance protein D"/>
    <property type="match status" value="1"/>
</dbReference>
<keyword evidence="3 5" id="KW-1133">Transmembrane helix</keyword>
<sequence length="471" mass="49861">MSIQGKQISPKIVLGVMLAGTFFASVSQSMLTSALPTIMHEFGINATFGQLLTTSYIYVLGIVAAFSAFLITRCNVRWLFLGALGLFCGGCALSYLSTHYAVLLASRLMQACGTGVLMPLMQVIALELYPKEQHGHALGLVGLVFGFAPVVGPTLSGVITDALGWRTIFAILGIGALVSLAASAFAVRDVGRHGKTFLDVPSMLLYTFGLVVFMVGVTGLEQFGFFDARAFGPTLAGVALVAVFAIRQTRIDRPYLKLSLFRNRTFATGVVFLVVAQIVMMSSALQVPLCMQEIHGYTPTESGLILLAGALCMPLLNPVTGRLYDRFGARLNGAVGFSLLFVGTGAFVFFSADVSPLWIAGMYMLRMVGIAFVLMPMTAYCMTDLRGGDIPQGTAIVNSFRQICGSLGSSVMVAVVTLASPDASGVVDVSMAGFSVSFGTQALLAAVAFVGAIAFLRGRRKREGVGKHGEP</sequence>
<feature type="transmembrane region" description="Helical" evidence="5">
    <location>
        <begin position="305"/>
        <end position="324"/>
    </location>
</feature>
<feature type="transmembrane region" description="Helical" evidence="5">
    <location>
        <begin position="51"/>
        <end position="71"/>
    </location>
</feature>
<reference evidence="7 8" key="1">
    <citation type="submission" date="2024-04" db="EMBL/GenBank/DDBJ databases">
        <title>Human intestinal bacterial collection.</title>
        <authorList>
            <person name="Pauvert C."/>
            <person name="Hitch T.C.A."/>
            <person name="Clavel T."/>
        </authorList>
    </citation>
    <scope>NUCLEOTIDE SEQUENCE [LARGE SCALE GENOMIC DNA]</scope>
    <source>
        <strain evidence="7 8">CLA-KB-H42</strain>
    </source>
</reference>
<dbReference type="InterPro" id="IPR036259">
    <property type="entry name" value="MFS_trans_sf"/>
</dbReference>
<evidence type="ECO:0000256" key="1">
    <source>
        <dbReference type="ARBA" id="ARBA00004651"/>
    </source>
</evidence>
<dbReference type="PANTHER" id="PTHR42718">
    <property type="entry name" value="MAJOR FACILITATOR SUPERFAMILY MULTIDRUG TRANSPORTER MFSC"/>
    <property type="match status" value="1"/>
</dbReference>
<evidence type="ECO:0000256" key="3">
    <source>
        <dbReference type="ARBA" id="ARBA00022989"/>
    </source>
</evidence>
<feature type="transmembrane region" description="Helical" evidence="5">
    <location>
        <begin position="432"/>
        <end position="456"/>
    </location>
</feature>
<feature type="transmembrane region" description="Helical" evidence="5">
    <location>
        <begin position="197"/>
        <end position="218"/>
    </location>
</feature>
<feature type="transmembrane region" description="Helical" evidence="5">
    <location>
        <begin position="78"/>
        <end position="96"/>
    </location>
</feature>
<feature type="transmembrane region" description="Helical" evidence="5">
    <location>
        <begin position="331"/>
        <end position="352"/>
    </location>
</feature>
<evidence type="ECO:0000313" key="8">
    <source>
        <dbReference type="Proteomes" id="UP001487305"/>
    </source>
</evidence>
<protein>
    <submittedName>
        <fullName evidence="7">MFS transporter</fullName>
    </submittedName>
</protein>
<evidence type="ECO:0000256" key="2">
    <source>
        <dbReference type="ARBA" id="ARBA00022692"/>
    </source>
</evidence>